<dbReference type="SUPFAM" id="SSF46785">
    <property type="entry name" value="Winged helix' DNA-binding domain"/>
    <property type="match status" value="1"/>
</dbReference>
<name>A0AAW5W1G7_9BURK</name>
<dbReference type="AlphaFoldDB" id="A0AAW5W1G7"/>
<feature type="domain" description="Putative conjugal transfer nickase/helicase TraI C-terminal" evidence="3">
    <location>
        <begin position="650"/>
        <end position="773"/>
    </location>
</feature>
<dbReference type="InterPro" id="IPR022391">
    <property type="entry name" value="ICE_relaxase_PFGI-1"/>
</dbReference>
<feature type="domain" description="Uncharacterised" evidence="2">
    <location>
        <begin position="4"/>
        <end position="326"/>
    </location>
</feature>
<gene>
    <name evidence="4" type="ORF">OSH02_16500</name>
</gene>
<organism evidence="4 5">
    <name type="scientific">Alcaligenes phenolicus</name>
    <dbReference type="NCBI Taxonomy" id="232846"/>
    <lineage>
        <taxon>Bacteria</taxon>
        <taxon>Pseudomonadati</taxon>
        <taxon>Pseudomonadota</taxon>
        <taxon>Betaproteobacteria</taxon>
        <taxon>Burkholderiales</taxon>
        <taxon>Alcaligenaceae</taxon>
        <taxon>Alcaligenes</taxon>
    </lineage>
</organism>
<dbReference type="InterPro" id="IPR036390">
    <property type="entry name" value="WH_DNA-bd_sf"/>
</dbReference>
<dbReference type="NCBIfam" id="TIGR03760">
    <property type="entry name" value="ICE_TraI_Pfluor"/>
    <property type="match status" value="1"/>
</dbReference>
<evidence type="ECO:0000313" key="4">
    <source>
        <dbReference type="EMBL" id="MCX5566971.1"/>
    </source>
</evidence>
<feature type="region of interest" description="Disordered" evidence="1">
    <location>
        <begin position="534"/>
        <end position="564"/>
    </location>
</feature>
<accession>A0AAW5W1G7</accession>
<dbReference type="InterPro" id="IPR011093">
    <property type="entry name" value="TraI_2_C"/>
</dbReference>
<dbReference type="RefSeq" id="WP_026482548.1">
    <property type="nucleotide sequence ID" value="NZ_JAPKNB010000013.1"/>
</dbReference>
<dbReference type="NCBIfam" id="NF041494">
    <property type="entry name" value="MobH"/>
    <property type="match status" value="1"/>
</dbReference>
<dbReference type="Pfam" id="PF07515">
    <property type="entry name" value="TraI_2_C"/>
    <property type="match status" value="1"/>
</dbReference>
<feature type="compositionally biased region" description="Polar residues" evidence="1">
    <location>
        <begin position="547"/>
        <end position="558"/>
    </location>
</feature>
<feature type="region of interest" description="Disordered" evidence="1">
    <location>
        <begin position="432"/>
        <end position="493"/>
    </location>
</feature>
<dbReference type="Proteomes" id="UP001208074">
    <property type="component" value="Unassembled WGS sequence"/>
</dbReference>
<dbReference type="InterPro" id="IPR011119">
    <property type="entry name" value="Unchr_helicase_relaxase_TraI"/>
</dbReference>
<sequence length="775" mass="84988">MRVLESDDLIRLLKAQKAVHQMFLQSRVADPVFRRDFIPAIRRYAEYVQLMPASEAHHHAHAGGLLAHTLEMVLAAMTWRNAHFLPTNAPVEQIDAERDQWTYVVFYAALLHDIAKPMTDLRILWRGGAMDEPLRWKPLAGSLFEVGQGRLDLEYRVEFEPKASRDYQAHNRLALTLLHQIAPKSALTFLSQTPHAFDALTHYLSGHKDGLLADIIKRADQASTSNALMKGSKARFATANAVPLVDLLMQALKSMLQSGTELPLNRTGAAGWVYDGSVWFVAKRLADATRAWIKKHEPDESVPGEAKNDRLFDTWQEYGILQVSPHSGQAIWHVEINGQTPATEEGTEAHQYRHRLSVLRFPLSKLYDDPNLYPPAMSGEIHVRAKRGDDEFETEADPAAVDCEHSADTTVIQAKAAPEHIDEGILPQKVATTAKTASARSQTAAPKRNLVPAMEFRKPKNASTGAAKRQTPKNGATQSGNQPKPVPASSNTHQTASIQVYDDETVILPAELAVDGFDVDDDFLDEADTASNIIHRSPPQASHKPTPVNSAPTATVSSARPGKKPHQHEATAIAAAKAKSVVPASVEHTPGALPALPTPKASVIEPELAPKTQAKSQRMFSQASTTPVVLTPSLPELPHEAPVKEPSEAAMAFIQWLQQGLASREIKYNESGAPVHFVEEGMALISPKIFKLYAAQTGPEEQADAMGMQIQREVIKAGWHRMRQIEGGGKVNILRYQIIGKGNVPVASLAAVVLMDPDRFVLPVPPVNPVLKLDR</sequence>
<proteinExistence type="predicted"/>
<evidence type="ECO:0000259" key="3">
    <source>
        <dbReference type="Pfam" id="PF07515"/>
    </source>
</evidence>
<dbReference type="Pfam" id="PF07514">
    <property type="entry name" value="TraI_2"/>
    <property type="match status" value="1"/>
</dbReference>
<evidence type="ECO:0000256" key="1">
    <source>
        <dbReference type="SAM" id="MobiDB-lite"/>
    </source>
</evidence>
<comment type="caution">
    <text evidence="4">The sequence shown here is derived from an EMBL/GenBank/DDBJ whole genome shotgun (WGS) entry which is preliminary data.</text>
</comment>
<protein>
    <submittedName>
        <fullName evidence="4">TraI domain-containing protein</fullName>
    </submittedName>
</protein>
<evidence type="ECO:0000259" key="2">
    <source>
        <dbReference type="Pfam" id="PF07514"/>
    </source>
</evidence>
<reference evidence="4" key="1">
    <citation type="submission" date="2022-11" db="EMBL/GenBank/DDBJ databases">
        <title>Biodiversity and phylogenetic relationships of bacteria.</title>
        <authorList>
            <person name="Machado R.A.R."/>
            <person name="Bhat A."/>
            <person name="Loulou A."/>
            <person name="Kallel S."/>
        </authorList>
    </citation>
    <scope>NUCLEOTIDE SEQUENCE</scope>
    <source>
        <strain evidence="4">DSM 16503</strain>
    </source>
</reference>
<evidence type="ECO:0000313" key="5">
    <source>
        <dbReference type="Proteomes" id="UP001208074"/>
    </source>
</evidence>
<dbReference type="EMBL" id="JAPKNB010000013">
    <property type="protein sequence ID" value="MCX5566971.1"/>
    <property type="molecule type" value="Genomic_DNA"/>
</dbReference>
<feature type="compositionally biased region" description="Polar residues" evidence="1">
    <location>
        <begin position="432"/>
        <end position="444"/>
    </location>
</feature>
<feature type="compositionally biased region" description="Polar residues" evidence="1">
    <location>
        <begin position="472"/>
        <end position="493"/>
    </location>
</feature>
<dbReference type="Gene3D" id="1.10.3210.40">
    <property type="match status" value="1"/>
</dbReference>